<keyword evidence="1" id="KW-0812">Transmembrane</keyword>
<sequence>MANRRKTHLDALERRLTGPKRIGLFGHRNVGKTTLLAMFYRQASTGQVPGLRMAAANPASAEYLAEKIGQIESGEPPAGTLAETELRLHLYQGAARFDLIVKDYQGEHVTLGSDEPIQAFFADCDAVLLCLDPDGPASPAERQRRQQEIENLLERYIDRSEDGTTGRPVALLLTKFDRVLASVQGGQTGQQGPGSSDDPATWGVERLVEARYGMTRHALAQHAPGGAIFAVSSYGRGAEGGRPPAELHPLGLERPLGWLAEQLEAVDRDQLEWLWDLVPDDFPRLARCVDAFGRRYPKSSSAVEFRARLKTLRRRRFRRLVFRSTAAAAFGAVALAGYDAFGFRNALAFERSQPAPAVARRWTELLAWHPTLPWIWPGLDRRARLKEAEWTVKAAEVQVALGTDGPELRSKLASVKERAPQLVSAIRKVEHAQDQVRHDRLWDEIRAEALAPGDELEKPLTALRTFLRDFADTPHREEAQVLADSLKARITARESAADRHFLDDLTRSEVLPNADFRDLIDRARQFLADHPRSEWRGDVEHRLDGYVARLDSRDIDRARQYSQQYPTNFATRIERYQDYLKAHQTGGRYISEATEARDRVLREWDTYTYRQAYDHLLAHPDDVAEVARRLRTYLRDHREGRYATDARQYLAWWDKVSVPGEYRVTLRRGVVEPDVGKYLSGGPDLGVVIEVAGITYGPSPVVRNSHQPIWDYTFSRPIRWKLGDPVTVRIIDHDWSDSTVFTLNSRKGDPLAMRNLTGTLKPAKGGKTSLVFTSSFQMPRLSKPD</sequence>
<dbReference type="CDD" id="cd00882">
    <property type="entry name" value="Ras_like_GTPase"/>
    <property type="match status" value="1"/>
</dbReference>
<proteinExistence type="predicted"/>
<reference evidence="3" key="1">
    <citation type="submission" date="2024-05" db="EMBL/GenBank/DDBJ databases">
        <title>Planctomycetes of the genus Singulisphaera possess chitinolytic capabilities.</title>
        <authorList>
            <person name="Ivanova A."/>
        </authorList>
    </citation>
    <scope>NUCLEOTIDE SEQUENCE</scope>
    <source>
        <strain evidence="3">Ch08T</strain>
    </source>
</reference>
<organism evidence="3">
    <name type="scientific">Singulisphaera sp. Ch08</name>
    <dbReference type="NCBI Taxonomy" id="3120278"/>
    <lineage>
        <taxon>Bacteria</taxon>
        <taxon>Pseudomonadati</taxon>
        <taxon>Planctomycetota</taxon>
        <taxon>Planctomycetia</taxon>
        <taxon>Isosphaerales</taxon>
        <taxon>Isosphaeraceae</taxon>
        <taxon>Singulisphaera</taxon>
    </lineage>
</organism>
<protein>
    <recommendedName>
        <fullName evidence="2">Double-GTPase 2 domain-containing protein</fullName>
    </recommendedName>
</protein>
<dbReference type="SUPFAM" id="SSF52540">
    <property type="entry name" value="P-loop containing nucleoside triphosphate hydrolases"/>
    <property type="match status" value="1"/>
</dbReference>
<dbReference type="InterPro" id="IPR035892">
    <property type="entry name" value="C2_domain_sf"/>
</dbReference>
<dbReference type="RefSeq" id="WP_406698758.1">
    <property type="nucleotide sequence ID" value="NZ_CP155447.1"/>
</dbReference>
<evidence type="ECO:0000259" key="2">
    <source>
        <dbReference type="Pfam" id="PF19993"/>
    </source>
</evidence>
<evidence type="ECO:0000256" key="1">
    <source>
        <dbReference type="SAM" id="Phobius"/>
    </source>
</evidence>
<dbReference type="Pfam" id="PF19993">
    <property type="entry name" value="DO-GTPase2"/>
    <property type="match status" value="1"/>
</dbReference>
<keyword evidence="1" id="KW-0472">Membrane</keyword>
<gene>
    <name evidence="3" type="ORF">V5E97_07715</name>
</gene>
<feature type="domain" description="Double-GTPase 2" evidence="2">
    <location>
        <begin position="21"/>
        <end position="178"/>
    </location>
</feature>
<dbReference type="InterPro" id="IPR045528">
    <property type="entry name" value="DO-GTPase2"/>
</dbReference>
<dbReference type="InterPro" id="IPR027417">
    <property type="entry name" value="P-loop_NTPase"/>
</dbReference>
<dbReference type="EMBL" id="CP155447">
    <property type="protein sequence ID" value="XBH05908.1"/>
    <property type="molecule type" value="Genomic_DNA"/>
</dbReference>
<dbReference type="Gene3D" id="3.40.50.300">
    <property type="entry name" value="P-loop containing nucleotide triphosphate hydrolases"/>
    <property type="match status" value="1"/>
</dbReference>
<keyword evidence="1" id="KW-1133">Transmembrane helix</keyword>
<feature type="transmembrane region" description="Helical" evidence="1">
    <location>
        <begin position="320"/>
        <end position="338"/>
    </location>
</feature>
<dbReference type="SUPFAM" id="SSF49562">
    <property type="entry name" value="C2 domain (Calcium/lipid-binding domain, CaLB)"/>
    <property type="match status" value="1"/>
</dbReference>
<evidence type="ECO:0000313" key="3">
    <source>
        <dbReference type="EMBL" id="XBH05908.1"/>
    </source>
</evidence>
<dbReference type="AlphaFoldDB" id="A0AAU7CLM1"/>
<accession>A0AAU7CLM1</accession>
<name>A0AAU7CLM1_9BACT</name>